<evidence type="ECO:0000256" key="12">
    <source>
        <dbReference type="SAM" id="Phobius"/>
    </source>
</evidence>
<feature type="site" description="Cleavage (non-hydrolytic); by autocatalysis" evidence="11">
    <location>
        <begin position="186"/>
        <end position="187"/>
    </location>
</feature>
<comment type="cofactor">
    <cofactor evidence="11">
        <name>pyruvate</name>
        <dbReference type="ChEBI" id="CHEBI:15361"/>
    </cofactor>
    <text evidence="11">Binds 1 pyruvoyl group covalently per subunit.</text>
</comment>
<sequence>MTFHKEGYTSLALAILFIFVINAVADYYDALPIIKWFVYLLSAFVFIVIVQFFRSPKKVIQLQDGVILCPADGKVVVIEETEETEYFHDRRLQVSIFMSPTNVHVNRNPISGIVSYFKYHPGKFLVAWHPKSSTENERTTVVVKANNGVEILFRQIAGALARRIVWYVKDNDPVIQGSEFGFIKFGSRVDLFLPLGSEIHVNIGDKVVGGKTIIGRY</sequence>
<dbReference type="GO" id="GO:0006646">
    <property type="term" value="P:phosphatidylethanolamine biosynthetic process"/>
    <property type="evidence" value="ECO:0007669"/>
    <property type="project" value="UniProtKB-UniRule"/>
</dbReference>
<keyword evidence="6 11" id="KW-0865">Zymogen</keyword>
<keyword evidence="12" id="KW-1133">Transmembrane helix</keyword>
<comment type="pathway">
    <text evidence="11">Phospholipid metabolism; phosphatidylethanolamine biosynthesis; phosphatidylethanolamine from CDP-diacylglycerol: step 2/2.</text>
</comment>
<keyword evidence="4 11" id="KW-0443">Lipid metabolism</keyword>
<comment type="PTM">
    <text evidence="11">Is synthesized initially as an inactive proenzyme. Formation of the active enzyme involves a self-maturation process in which the active site pyruvoyl group is generated from an internal serine residue via an autocatalytic post-translational modification. Two non-identical subunits are generated from the proenzyme in this reaction, and the pyruvate is formed at the N-terminus of the alpha chain, which is derived from the carboxyl end of the proenzyme. The post-translation cleavage follows an unusual pathway, termed non-hydrolytic serinolysis, in which the side chain hydroxyl group of the serine supplies its oxygen atom to form the C-terminus of the beta chain, while the remainder of the serine residue undergoes an oxidative deamination to produce ammonia and the pyruvoyl prosthetic group on the alpha chain.</text>
</comment>
<dbReference type="InterPro" id="IPR033175">
    <property type="entry name" value="PSD-A"/>
</dbReference>
<dbReference type="EMBL" id="JAGKSB010000007">
    <property type="protein sequence ID" value="MBP3943516.1"/>
    <property type="molecule type" value="Genomic_DNA"/>
</dbReference>
<feature type="transmembrane region" description="Helical" evidence="12">
    <location>
        <begin position="33"/>
        <end position="53"/>
    </location>
</feature>
<evidence type="ECO:0000256" key="4">
    <source>
        <dbReference type="ARBA" id="ARBA00023098"/>
    </source>
</evidence>
<keyword evidence="1 11" id="KW-1003">Cell membrane</keyword>
<comment type="subunit">
    <text evidence="11">Heterodimer of a large membrane-associated beta subunit and a small pyruvoyl-containing alpha subunit.</text>
</comment>
<keyword evidence="12" id="KW-0812">Transmembrane</keyword>
<comment type="catalytic activity">
    <reaction evidence="11">
        <text>a 1,2-diacyl-sn-glycero-3-phospho-L-serine + H(+) = a 1,2-diacyl-sn-glycero-3-phosphoethanolamine + CO2</text>
        <dbReference type="Rhea" id="RHEA:20828"/>
        <dbReference type="ChEBI" id="CHEBI:15378"/>
        <dbReference type="ChEBI" id="CHEBI:16526"/>
        <dbReference type="ChEBI" id="CHEBI:57262"/>
        <dbReference type="ChEBI" id="CHEBI:64612"/>
        <dbReference type="EC" id="4.1.1.65"/>
    </reaction>
</comment>
<evidence type="ECO:0000256" key="1">
    <source>
        <dbReference type="ARBA" id="ARBA00022475"/>
    </source>
</evidence>
<evidence type="ECO:0000313" key="13">
    <source>
        <dbReference type="EMBL" id="MBP3943516.1"/>
    </source>
</evidence>
<evidence type="ECO:0000256" key="5">
    <source>
        <dbReference type="ARBA" id="ARBA00023136"/>
    </source>
</evidence>
<keyword evidence="3 11" id="KW-0210">Decarboxylase</keyword>
<gene>
    <name evidence="11" type="primary">psd</name>
    <name evidence="13" type="ORF">J5U18_08055</name>
</gene>
<name>A0A8T4HBK1_9SPHI</name>
<evidence type="ECO:0000256" key="2">
    <source>
        <dbReference type="ARBA" id="ARBA00022516"/>
    </source>
</evidence>
<dbReference type="Pfam" id="PF02666">
    <property type="entry name" value="PS_Dcarbxylase"/>
    <property type="match status" value="1"/>
</dbReference>
<accession>A0A8T4HBK1</accession>
<dbReference type="GO" id="GO:0004609">
    <property type="term" value="F:phosphatidylserine decarboxylase activity"/>
    <property type="evidence" value="ECO:0007669"/>
    <property type="project" value="UniProtKB-UniRule"/>
</dbReference>
<dbReference type="EC" id="4.1.1.65" evidence="11"/>
<keyword evidence="14" id="KW-1185">Reference proteome</keyword>
<evidence type="ECO:0000256" key="7">
    <source>
        <dbReference type="ARBA" id="ARBA00023209"/>
    </source>
</evidence>
<dbReference type="PANTHER" id="PTHR35809">
    <property type="entry name" value="ARCHAETIDYLSERINE DECARBOXYLASE PROENZYME-RELATED"/>
    <property type="match status" value="1"/>
</dbReference>
<dbReference type="RefSeq" id="WP_353547008.1">
    <property type="nucleotide sequence ID" value="NZ_JAGKSB010000007.1"/>
</dbReference>
<evidence type="ECO:0000256" key="8">
    <source>
        <dbReference type="ARBA" id="ARBA00023239"/>
    </source>
</evidence>
<feature type="transmembrane region" description="Helical" evidence="12">
    <location>
        <begin position="7"/>
        <end position="27"/>
    </location>
</feature>
<keyword evidence="5 11" id="KW-0472">Membrane</keyword>
<organism evidence="13 14">
    <name type="scientific">Rhinopithecimicrobium faecis</name>
    <dbReference type="NCBI Taxonomy" id="2820698"/>
    <lineage>
        <taxon>Bacteria</taxon>
        <taxon>Pseudomonadati</taxon>
        <taxon>Bacteroidota</taxon>
        <taxon>Sphingobacteriia</taxon>
        <taxon>Sphingobacteriales</taxon>
        <taxon>Sphingobacteriaceae</taxon>
        <taxon>Rhinopithecimicrobium</taxon>
    </lineage>
</organism>
<comment type="subcellular location">
    <subcellularLocation>
        <location evidence="11">Cell membrane</location>
        <topology evidence="11">Peripheral membrane protein</topology>
    </subcellularLocation>
</comment>
<proteinExistence type="inferred from homology"/>
<feature type="active site" description="Schiff-base intermediate with substrate; via pyruvic acid" evidence="11">
    <location>
        <position position="187"/>
    </location>
</feature>
<comment type="similarity">
    <text evidence="11">Belongs to the phosphatidylserine decarboxylase family. PSD-A subfamily.</text>
</comment>
<feature type="chain" id="PRO_5035977436" description="Phosphatidylserine decarboxylase beta chain" evidence="11">
    <location>
        <begin position="1"/>
        <end position="186"/>
    </location>
</feature>
<feature type="modified residue" description="Pyruvic acid (Ser); by autocatalysis" evidence="11">
    <location>
        <position position="187"/>
    </location>
</feature>
<keyword evidence="10 11" id="KW-0670">Pyruvate</keyword>
<dbReference type="Proteomes" id="UP000679691">
    <property type="component" value="Unassembled WGS sequence"/>
</dbReference>
<keyword evidence="2 11" id="KW-0444">Lipid biosynthesis</keyword>
<keyword evidence="7 11" id="KW-0594">Phospholipid biosynthesis</keyword>
<comment type="function">
    <text evidence="11">Catalyzes the formation of phosphatidylethanolamine (PtdEtn) from phosphatidylserine (PtdSer).</text>
</comment>
<dbReference type="PANTHER" id="PTHR35809:SF1">
    <property type="entry name" value="ARCHAETIDYLSERINE DECARBOXYLASE PROENZYME-RELATED"/>
    <property type="match status" value="1"/>
</dbReference>
<keyword evidence="8 11" id="KW-0456">Lyase</keyword>
<evidence type="ECO:0000256" key="6">
    <source>
        <dbReference type="ARBA" id="ARBA00023145"/>
    </source>
</evidence>
<reference evidence="13" key="1">
    <citation type="submission" date="2021-03" db="EMBL/GenBank/DDBJ databases">
        <authorList>
            <person name="Lu T."/>
            <person name="Wang Q."/>
            <person name="Han X."/>
        </authorList>
    </citation>
    <scope>NUCLEOTIDE SEQUENCE</scope>
    <source>
        <strain evidence="13">WQ 2009</strain>
    </source>
</reference>
<evidence type="ECO:0000256" key="10">
    <source>
        <dbReference type="ARBA" id="ARBA00023317"/>
    </source>
</evidence>
<feature type="chain" id="PRO_5035977437" description="Phosphatidylserine decarboxylase alpha chain" evidence="11">
    <location>
        <begin position="187"/>
        <end position="217"/>
    </location>
</feature>
<dbReference type="AlphaFoldDB" id="A0A8T4HBK1"/>
<evidence type="ECO:0000313" key="14">
    <source>
        <dbReference type="Proteomes" id="UP000679691"/>
    </source>
</evidence>
<evidence type="ECO:0000256" key="11">
    <source>
        <dbReference type="HAMAP-Rule" id="MF_00664"/>
    </source>
</evidence>
<dbReference type="NCBIfam" id="NF003685">
    <property type="entry name" value="PRK05305.2-5"/>
    <property type="match status" value="1"/>
</dbReference>
<dbReference type="GO" id="GO:0005886">
    <property type="term" value="C:plasma membrane"/>
    <property type="evidence" value="ECO:0007669"/>
    <property type="project" value="UniProtKB-SubCell"/>
</dbReference>
<protein>
    <recommendedName>
        <fullName evidence="11">Phosphatidylserine decarboxylase proenzyme</fullName>
        <ecNumber evidence="11">4.1.1.65</ecNumber>
    </recommendedName>
    <component>
        <recommendedName>
            <fullName evidence="11">Phosphatidylserine decarboxylase alpha chain</fullName>
        </recommendedName>
    </component>
    <component>
        <recommendedName>
            <fullName evidence="11">Phosphatidylserine decarboxylase beta chain</fullName>
        </recommendedName>
    </component>
</protein>
<dbReference type="InterPro" id="IPR003817">
    <property type="entry name" value="PS_Dcarbxylase"/>
</dbReference>
<evidence type="ECO:0000256" key="3">
    <source>
        <dbReference type="ARBA" id="ARBA00022793"/>
    </source>
</evidence>
<evidence type="ECO:0000256" key="9">
    <source>
        <dbReference type="ARBA" id="ARBA00023264"/>
    </source>
</evidence>
<dbReference type="HAMAP" id="MF_00664">
    <property type="entry name" value="PS_decarb_PSD_A"/>
    <property type="match status" value="1"/>
</dbReference>
<keyword evidence="9 11" id="KW-1208">Phospholipid metabolism</keyword>
<dbReference type="NCBIfam" id="NF003678">
    <property type="entry name" value="PRK05305.1-2"/>
    <property type="match status" value="1"/>
</dbReference>
<comment type="caution">
    <text evidence="13">The sequence shown here is derived from an EMBL/GenBank/DDBJ whole genome shotgun (WGS) entry which is preliminary data.</text>
</comment>